<dbReference type="Proteomes" id="UP000320582">
    <property type="component" value="Unassembled WGS sequence"/>
</dbReference>
<organism evidence="1 2">
    <name type="scientific">Roseinatronobacter monicus</name>
    <dbReference type="NCBI Taxonomy" id="393481"/>
    <lineage>
        <taxon>Bacteria</taxon>
        <taxon>Pseudomonadati</taxon>
        <taxon>Pseudomonadota</taxon>
        <taxon>Alphaproteobacteria</taxon>
        <taxon>Rhodobacterales</taxon>
        <taxon>Paracoccaceae</taxon>
        <taxon>Roseinatronobacter</taxon>
    </lineage>
</organism>
<protein>
    <submittedName>
        <fullName evidence="1">Uncharacterized protein</fullName>
    </submittedName>
</protein>
<keyword evidence="2" id="KW-1185">Reference proteome</keyword>
<name>A0A543K907_9RHOB</name>
<dbReference type="AlphaFoldDB" id="A0A543K907"/>
<evidence type="ECO:0000313" key="1">
    <source>
        <dbReference type="EMBL" id="TQM91569.1"/>
    </source>
</evidence>
<gene>
    <name evidence="1" type="ORF">BD293_0133</name>
</gene>
<evidence type="ECO:0000313" key="2">
    <source>
        <dbReference type="Proteomes" id="UP000320582"/>
    </source>
</evidence>
<accession>A0A543K907</accession>
<dbReference type="EMBL" id="VFPT01000001">
    <property type="protein sequence ID" value="TQM91569.1"/>
    <property type="molecule type" value="Genomic_DNA"/>
</dbReference>
<comment type="caution">
    <text evidence="1">The sequence shown here is derived from an EMBL/GenBank/DDBJ whole genome shotgun (WGS) entry which is preliminary data.</text>
</comment>
<sequence>MNCDFLEITRCAPCPKTARPCRNAMNFLERLSYPLGQAGRITGTLPDIDGQVTFADCPACKTCTLHWRAEAGVLELRRADHMLLRGRMAMQGAA</sequence>
<reference evidence="1 2" key="1">
    <citation type="submission" date="2019-06" db="EMBL/GenBank/DDBJ databases">
        <title>Genomic Encyclopedia of Archaeal and Bacterial Type Strains, Phase II (KMG-II): from individual species to whole genera.</title>
        <authorList>
            <person name="Goeker M."/>
        </authorList>
    </citation>
    <scope>NUCLEOTIDE SEQUENCE [LARGE SCALE GENOMIC DNA]</scope>
    <source>
        <strain evidence="1 2">DSM 18423</strain>
    </source>
</reference>
<proteinExistence type="predicted"/>